<dbReference type="GO" id="GO:0016020">
    <property type="term" value="C:membrane"/>
    <property type="evidence" value="ECO:0007669"/>
    <property type="project" value="InterPro"/>
</dbReference>
<feature type="transmembrane region" description="Helical" evidence="1">
    <location>
        <begin position="172"/>
        <end position="189"/>
    </location>
</feature>
<feature type="transmembrane region" description="Helical" evidence="1">
    <location>
        <begin position="201"/>
        <end position="222"/>
    </location>
</feature>
<dbReference type="Proteomes" id="UP000192917">
    <property type="component" value="Unassembled WGS sequence"/>
</dbReference>
<feature type="transmembrane region" description="Helical" evidence="1">
    <location>
        <begin position="228"/>
        <end position="248"/>
    </location>
</feature>
<proteinExistence type="predicted"/>
<dbReference type="SUPFAM" id="SSF103481">
    <property type="entry name" value="Multidrug resistance efflux transporter EmrE"/>
    <property type="match status" value="2"/>
</dbReference>
<evidence type="ECO:0000256" key="1">
    <source>
        <dbReference type="SAM" id="Phobius"/>
    </source>
</evidence>
<keyword evidence="4" id="KW-1185">Reference proteome</keyword>
<dbReference type="RefSeq" id="WP_200808374.1">
    <property type="nucleotide sequence ID" value="NZ_FWZX01000001.1"/>
</dbReference>
<feature type="transmembrane region" description="Helical" evidence="1">
    <location>
        <begin position="260"/>
        <end position="281"/>
    </location>
</feature>
<dbReference type="EMBL" id="FWZX01000001">
    <property type="protein sequence ID" value="SME92794.1"/>
    <property type="molecule type" value="Genomic_DNA"/>
</dbReference>
<keyword evidence="1" id="KW-1133">Transmembrane helix</keyword>
<evidence type="ECO:0000259" key="2">
    <source>
        <dbReference type="Pfam" id="PF00892"/>
    </source>
</evidence>
<feature type="transmembrane region" description="Helical" evidence="1">
    <location>
        <begin position="91"/>
        <end position="111"/>
    </location>
</feature>
<feature type="transmembrane region" description="Helical" evidence="1">
    <location>
        <begin position="142"/>
        <end position="160"/>
    </location>
</feature>
<feature type="transmembrane region" description="Helical" evidence="1">
    <location>
        <begin position="61"/>
        <end position="79"/>
    </location>
</feature>
<dbReference type="STRING" id="560819.SAMN05428998_101528"/>
<keyword evidence="1" id="KW-0472">Membrane</keyword>
<feature type="transmembrane region" description="Helical" evidence="1">
    <location>
        <begin position="287"/>
        <end position="306"/>
    </location>
</feature>
<keyword evidence="1" id="KW-0812">Transmembrane</keyword>
<evidence type="ECO:0000313" key="3">
    <source>
        <dbReference type="EMBL" id="SME92794.1"/>
    </source>
</evidence>
<feature type="transmembrane region" description="Helical" evidence="1">
    <location>
        <begin position="36"/>
        <end position="55"/>
    </location>
</feature>
<name>A0A1Y6B648_9PROT</name>
<feature type="domain" description="EamA" evidence="2">
    <location>
        <begin position="170"/>
        <end position="301"/>
    </location>
</feature>
<dbReference type="Pfam" id="PF00892">
    <property type="entry name" value="EamA"/>
    <property type="match status" value="1"/>
</dbReference>
<dbReference type="AlphaFoldDB" id="A0A1Y6B648"/>
<evidence type="ECO:0000313" key="4">
    <source>
        <dbReference type="Proteomes" id="UP000192917"/>
    </source>
</evidence>
<sequence length="312" mass="31341">MTATPSAAPAAPGPGAAPTSGALLERLLGRMPPSGLVLLALLSIQLGAALATRLFEAFGPAGTVSFRIVFAALVLTAAFRPRVRAVPRGCWPWILLLGAAIAGMNLCFYEAIARIPLGVAVAVEFLGPLAIALATSRRLLDLLWILLAAAGLWLLTPQIAGATGGGLDRTGLLFALSGGLCWTGFILVSRQLGRRLPGHGGLALAMIAAAAISLPIGLPAIAAGSFGWLALAGAVAVALLSTAFPFSLEYAALRRLPPRTYAVLVTLEPAVASLVGVLLLAQGLSPASLGAVAAITVAALGATLSGRGATGT</sequence>
<reference evidence="3 4" key="1">
    <citation type="submission" date="2017-04" db="EMBL/GenBank/DDBJ databases">
        <authorList>
            <person name="Afonso C.L."/>
            <person name="Miller P.J."/>
            <person name="Scott M.A."/>
            <person name="Spackman E."/>
            <person name="Goraichik I."/>
            <person name="Dimitrov K.M."/>
            <person name="Suarez D.L."/>
            <person name="Swayne D.E."/>
        </authorList>
    </citation>
    <scope>NUCLEOTIDE SEQUENCE [LARGE SCALE GENOMIC DNA]</scope>
    <source>
        <strain evidence="3 4">USBA 355</strain>
    </source>
</reference>
<gene>
    <name evidence="3" type="ORF">SAMN05428998_101528</name>
</gene>
<accession>A0A1Y6B648</accession>
<dbReference type="InterPro" id="IPR037185">
    <property type="entry name" value="EmrE-like"/>
</dbReference>
<dbReference type="InterPro" id="IPR000620">
    <property type="entry name" value="EamA_dom"/>
</dbReference>
<organism evidence="3 4">
    <name type="scientific">Tistlia consotensis USBA 355</name>
    <dbReference type="NCBI Taxonomy" id="560819"/>
    <lineage>
        <taxon>Bacteria</taxon>
        <taxon>Pseudomonadati</taxon>
        <taxon>Pseudomonadota</taxon>
        <taxon>Alphaproteobacteria</taxon>
        <taxon>Rhodospirillales</taxon>
        <taxon>Rhodovibrionaceae</taxon>
        <taxon>Tistlia</taxon>
    </lineage>
</organism>
<protein>
    <submittedName>
        <fullName evidence="3">Inner membrane transporter RhtA</fullName>
    </submittedName>
</protein>
<feature type="transmembrane region" description="Helical" evidence="1">
    <location>
        <begin position="117"/>
        <end position="135"/>
    </location>
</feature>